<name>A0A916TVS0_9SPHN</name>
<dbReference type="GO" id="GO:0003864">
    <property type="term" value="F:3-methyl-2-oxobutanoate hydroxymethyltransferase activity"/>
    <property type="evidence" value="ECO:0007669"/>
    <property type="project" value="UniProtKB-EC"/>
</dbReference>
<dbReference type="InterPro" id="IPR015813">
    <property type="entry name" value="Pyrv/PenolPyrv_kinase-like_dom"/>
</dbReference>
<proteinExistence type="inferred from homology"/>
<gene>
    <name evidence="6" type="ORF">GCM10011494_39310</name>
</gene>
<keyword evidence="5" id="KW-0808">Transferase</keyword>
<reference evidence="6" key="2">
    <citation type="submission" date="2020-09" db="EMBL/GenBank/DDBJ databases">
        <authorList>
            <person name="Sun Q."/>
            <person name="Zhou Y."/>
        </authorList>
    </citation>
    <scope>NUCLEOTIDE SEQUENCE</scope>
    <source>
        <strain evidence="6">CGMCC 1.15095</strain>
    </source>
</reference>
<evidence type="ECO:0000313" key="6">
    <source>
        <dbReference type="EMBL" id="GGC16566.1"/>
    </source>
</evidence>
<accession>A0A916TVS0</accession>
<dbReference type="RefSeq" id="WP_188773259.1">
    <property type="nucleotide sequence ID" value="NZ_BMHK01000066.1"/>
</dbReference>
<keyword evidence="7" id="KW-1185">Reference proteome</keyword>
<dbReference type="InterPro" id="IPR003700">
    <property type="entry name" value="Pantoate_hydroxy_MeTrfase"/>
</dbReference>
<evidence type="ECO:0000313" key="7">
    <source>
        <dbReference type="Proteomes" id="UP000608154"/>
    </source>
</evidence>
<dbReference type="EC" id="2.1.2.11" evidence="3"/>
<dbReference type="AlphaFoldDB" id="A0A916TVS0"/>
<evidence type="ECO:0000256" key="3">
    <source>
        <dbReference type="ARBA" id="ARBA00012618"/>
    </source>
</evidence>
<keyword evidence="4" id="KW-0566">Pantothenate biosynthesis</keyword>
<comment type="subunit">
    <text evidence="2">Homodecamer; pentamer of dimers.</text>
</comment>
<dbReference type="Pfam" id="PF02548">
    <property type="entry name" value="Pantoate_transf"/>
    <property type="match status" value="1"/>
</dbReference>
<dbReference type="EMBL" id="BMHK01000066">
    <property type="protein sequence ID" value="GGC16566.1"/>
    <property type="molecule type" value="Genomic_DNA"/>
</dbReference>
<dbReference type="InterPro" id="IPR040442">
    <property type="entry name" value="Pyrv_kinase-like_dom_sf"/>
</dbReference>
<comment type="caution">
    <text evidence="6">The sequence shown here is derived from an EMBL/GenBank/DDBJ whole genome shotgun (WGS) entry which is preliminary data.</text>
</comment>
<protein>
    <recommendedName>
        <fullName evidence="3">3-methyl-2-oxobutanoate hydroxymethyltransferase</fullName>
        <ecNumber evidence="3">2.1.2.11</ecNumber>
    </recommendedName>
</protein>
<dbReference type="SUPFAM" id="SSF51621">
    <property type="entry name" value="Phosphoenolpyruvate/pyruvate domain"/>
    <property type="match status" value="1"/>
</dbReference>
<organism evidence="6 7">
    <name type="scientific">Novosphingobium endophyticum</name>
    <dbReference type="NCBI Taxonomy" id="1955250"/>
    <lineage>
        <taxon>Bacteria</taxon>
        <taxon>Pseudomonadati</taxon>
        <taxon>Pseudomonadota</taxon>
        <taxon>Alphaproteobacteria</taxon>
        <taxon>Sphingomonadales</taxon>
        <taxon>Sphingomonadaceae</taxon>
        <taxon>Novosphingobium</taxon>
    </lineage>
</organism>
<evidence type="ECO:0000256" key="4">
    <source>
        <dbReference type="ARBA" id="ARBA00022655"/>
    </source>
</evidence>
<dbReference type="GO" id="GO:0015940">
    <property type="term" value="P:pantothenate biosynthetic process"/>
    <property type="evidence" value="ECO:0007669"/>
    <property type="project" value="UniProtKB-KW"/>
</dbReference>
<sequence length="201" mass="21434">MVRTVQGRDASFSDAGGAGAGEETVDIIHALVREGFRVMAHIGYTPQGGERSRVGGSADAAADLFALARRVRAAGAESLVLEKVDELVHRALADHSDAIPTFAIFSGKSSRGGQSVNVWDAVFRPGFKARYFPPTAEFDTKEFPAAYTEDQIARKMEVLLKLVALGEFPLSPPSALRLEDAAWLAGLNPWAEGCGHLPGRG</sequence>
<comment type="similarity">
    <text evidence="1">Belongs to the PanB family.</text>
</comment>
<evidence type="ECO:0000256" key="2">
    <source>
        <dbReference type="ARBA" id="ARBA00011424"/>
    </source>
</evidence>
<reference evidence="6" key="1">
    <citation type="journal article" date="2014" name="Int. J. Syst. Evol. Microbiol.">
        <title>Complete genome sequence of Corynebacterium casei LMG S-19264T (=DSM 44701T), isolated from a smear-ripened cheese.</title>
        <authorList>
            <consortium name="US DOE Joint Genome Institute (JGI-PGF)"/>
            <person name="Walter F."/>
            <person name="Albersmeier A."/>
            <person name="Kalinowski J."/>
            <person name="Ruckert C."/>
        </authorList>
    </citation>
    <scope>NUCLEOTIDE SEQUENCE</scope>
    <source>
        <strain evidence="6">CGMCC 1.15095</strain>
    </source>
</reference>
<evidence type="ECO:0000256" key="5">
    <source>
        <dbReference type="ARBA" id="ARBA00022679"/>
    </source>
</evidence>
<dbReference type="Proteomes" id="UP000608154">
    <property type="component" value="Unassembled WGS sequence"/>
</dbReference>
<evidence type="ECO:0000256" key="1">
    <source>
        <dbReference type="ARBA" id="ARBA00008676"/>
    </source>
</evidence>
<dbReference type="Gene3D" id="3.20.20.60">
    <property type="entry name" value="Phosphoenolpyruvate-binding domains"/>
    <property type="match status" value="1"/>
</dbReference>